<dbReference type="Pfam" id="PF00814">
    <property type="entry name" value="TsaD"/>
    <property type="match status" value="1"/>
</dbReference>
<proteinExistence type="predicted"/>
<dbReference type="InterPro" id="IPR000905">
    <property type="entry name" value="Gcp-like_dom"/>
</dbReference>
<dbReference type="AlphaFoldDB" id="A0ABC7ZJP1"/>
<dbReference type="Gene3D" id="3.30.420.40">
    <property type="match status" value="1"/>
</dbReference>
<feature type="domain" description="Gcp-like" evidence="1">
    <location>
        <begin position="44"/>
        <end position="147"/>
    </location>
</feature>
<reference evidence="2 3" key="1">
    <citation type="journal article" date="2012" name="J. Bacteriol.">
        <title>Draft Genome Sequences of Four Axenic Mycoplasma genitalium Strains Isolated from Denmark, Japan, and Australia.</title>
        <authorList>
            <person name="McGowin C.L."/>
            <person name="Ma L."/>
            <person name="Jensen J.S."/>
            <person name="Mancuso M.M."/>
            <person name="Hamasuna R."/>
            <person name="Adegboye D."/>
            <person name="Martin D.H."/>
        </authorList>
    </citation>
    <scope>NUCLEOTIDE SEQUENCE [LARGE SCALE GENOMIC DNA]</scope>
    <source>
        <strain evidence="2 3">M6320</strain>
    </source>
</reference>
<dbReference type="NCBIfam" id="TIGR03725">
    <property type="entry name" value="T6A_YeaZ"/>
    <property type="match status" value="1"/>
</dbReference>
<protein>
    <submittedName>
        <fullName evidence="2">Glycoprotease</fullName>
    </submittedName>
</protein>
<dbReference type="SUPFAM" id="SSF53067">
    <property type="entry name" value="Actin-like ATPase domain"/>
    <property type="match status" value="1"/>
</dbReference>
<evidence type="ECO:0000313" key="3">
    <source>
        <dbReference type="Proteomes" id="UP000005254"/>
    </source>
</evidence>
<dbReference type="SMR" id="A0ABC7ZJP1"/>
<dbReference type="KEGG" id="mgx:CM1_01230"/>
<evidence type="ECO:0000259" key="1">
    <source>
        <dbReference type="Pfam" id="PF00814"/>
    </source>
</evidence>
<dbReference type="RefSeq" id="WP_009885745.1">
    <property type="nucleotide sequence ID" value="NC_018497.1"/>
</dbReference>
<accession>A0ABC7ZJP1</accession>
<gene>
    <name evidence="2" type="ORF">CM1_01230</name>
</gene>
<dbReference type="Gene3D" id="3.30.420.200">
    <property type="match status" value="1"/>
</dbReference>
<sequence>MFFLSKYKLFLDCAYKTLNIIILEMKTNAVVDELSIGVEQNLTELAVYYLETMLTKNKLKKSSIKQFYVTIGPGSFTGQRIATIIAKSWCLLYPSCELYALNSLRFQIPYEHGISKISCGNDQNYCGLYSQTTSEIKLISKADFVKLCKANNELPMYENFENIESYSKLLLSNIDHFERIEDPLTLQPIYLKDPVN</sequence>
<organism evidence="2 3">
    <name type="scientific">Mycoplasmoides genitalium M6320</name>
    <dbReference type="NCBI Taxonomy" id="662945"/>
    <lineage>
        <taxon>Bacteria</taxon>
        <taxon>Bacillati</taxon>
        <taxon>Mycoplasmatota</taxon>
        <taxon>Mycoplasmoidales</taxon>
        <taxon>Mycoplasmoidaceae</taxon>
        <taxon>Mycoplasmoides</taxon>
    </lineage>
</organism>
<evidence type="ECO:0000313" key="2">
    <source>
        <dbReference type="EMBL" id="AFQ04026.1"/>
    </source>
</evidence>
<dbReference type="EMBL" id="CP003772">
    <property type="protein sequence ID" value="AFQ04026.1"/>
    <property type="molecule type" value="Genomic_DNA"/>
</dbReference>
<dbReference type="GeneID" id="99647049"/>
<dbReference type="InterPro" id="IPR022496">
    <property type="entry name" value="T6A_TsaB"/>
</dbReference>
<name>A0ABC7ZJP1_MYCGT</name>
<dbReference type="Proteomes" id="UP000005254">
    <property type="component" value="Chromosome"/>
</dbReference>
<dbReference type="InterPro" id="IPR043129">
    <property type="entry name" value="ATPase_NBD"/>
</dbReference>